<evidence type="ECO:0000256" key="7">
    <source>
        <dbReference type="RuleBase" id="RU003894"/>
    </source>
</evidence>
<evidence type="ECO:0000256" key="1">
    <source>
        <dbReference type="ARBA" id="ARBA00002809"/>
    </source>
</evidence>
<dbReference type="OrthoDB" id="10070184at2759"/>
<dbReference type="GO" id="GO:0045910">
    <property type="term" value="P:negative regulation of DNA recombination"/>
    <property type="evidence" value="ECO:0007669"/>
    <property type="project" value="TreeGrafter"/>
</dbReference>
<dbReference type="PANTHER" id="PTHR11467">
    <property type="entry name" value="HISTONE H1"/>
    <property type="match status" value="1"/>
</dbReference>
<evidence type="ECO:0000256" key="4">
    <source>
        <dbReference type="ARBA" id="ARBA00022454"/>
    </source>
</evidence>
<gene>
    <name evidence="10" type="ORF">C7M84_006904</name>
</gene>
<dbReference type="GO" id="GO:0030261">
    <property type="term" value="P:chromosome condensation"/>
    <property type="evidence" value="ECO:0007669"/>
    <property type="project" value="TreeGrafter"/>
</dbReference>
<dbReference type="Pfam" id="PF00538">
    <property type="entry name" value="Linker_histone"/>
    <property type="match status" value="3"/>
</dbReference>
<organism evidence="10 11">
    <name type="scientific">Penaeus vannamei</name>
    <name type="common">Whiteleg shrimp</name>
    <name type="synonym">Litopenaeus vannamei</name>
    <dbReference type="NCBI Taxonomy" id="6689"/>
    <lineage>
        <taxon>Eukaryota</taxon>
        <taxon>Metazoa</taxon>
        <taxon>Ecdysozoa</taxon>
        <taxon>Arthropoda</taxon>
        <taxon>Crustacea</taxon>
        <taxon>Multicrustacea</taxon>
        <taxon>Malacostraca</taxon>
        <taxon>Eumalacostraca</taxon>
        <taxon>Eucarida</taxon>
        <taxon>Decapoda</taxon>
        <taxon>Dendrobranchiata</taxon>
        <taxon>Penaeoidea</taxon>
        <taxon>Penaeidae</taxon>
        <taxon>Penaeus</taxon>
    </lineage>
</organism>
<feature type="domain" description="H15" evidence="9">
    <location>
        <begin position="51"/>
        <end position="125"/>
    </location>
</feature>
<dbReference type="SMART" id="SM00526">
    <property type="entry name" value="H15"/>
    <property type="match status" value="3"/>
</dbReference>
<feature type="compositionally biased region" description="Basic residues" evidence="8">
    <location>
        <begin position="1"/>
        <end position="27"/>
    </location>
</feature>
<evidence type="ECO:0000256" key="5">
    <source>
        <dbReference type="ARBA" id="ARBA00023125"/>
    </source>
</evidence>
<dbReference type="SUPFAM" id="SSF46785">
    <property type="entry name" value="Winged helix' DNA-binding domain"/>
    <property type="match status" value="3"/>
</dbReference>
<evidence type="ECO:0000256" key="3">
    <source>
        <dbReference type="ARBA" id="ARBA00004286"/>
    </source>
</evidence>
<protein>
    <submittedName>
        <fullName evidence="10">Putative heterochromatin protein 1-binding protein 3 isoform X8</fullName>
    </submittedName>
</protein>
<dbReference type="InterPro" id="IPR036388">
    <property type="entry name" value="WH-like_DNA-bd_sf"/>
</dbReference>
<dbReference type="GO" id="GO:0030527">
    <property type="term" value="F:structural constituent of chromatin"/>
    <property type="evidence" value="ECO:0007669"/>
    <property type="project" value="InterPro"/>
</dbReference>
<dbReference type="CDD" id="cd00073">
    <property type="entry name" value="H15"/>
    <property type="match status" value="3"/>
</dbReference>
<dbReference type="GO" id="GO:0000786">
    <property type="term" value="C:nucleosome"/>
    <property type="evidence" value="ECO:0007669"/>
    <property type="project" value="InterPro"/>
</dbReference>
<keyword evidence="11" id="KW-1185">Reference proteome</keyword>
<feature type="region of interest" description="Disordered" evidence="8">
    <location>
        <begin position="286"/>
        <end position="326"/>
    </location>
</feature>
<dbReference type="Gene3D" id="1.10.10.10">
    <property type="entry name" value="Winged helix-like DNA-binding domain superfamily/Winged helix DNA-binding domain"/>
    <property type="match status" value="3"/>
</dbReference>
<proteinExistence type="inferred from homology"/>
<dbReference type="GO" id="GO:0005634">
    <property type="term" value="C:nucleus"/>
    <property type="evidence" value="ECO:0007669"/>
    <property type="project" value="UniProtKB-SubCell"/>
</dbReference>
<keyword evidence="6 7" id="KW-0539">Nucleus</keyword>
<dbReference type="InterPro" id="IPR036390">
    <property type="entry name" value="WH_DNA-bd_sf"/>
</dbReference>
<evidence type="ECO:0000256" key="8">
    <source>
        <dbReference type="SAM" id="MobiDB-lite"/>
    </source>
</evidence>
<comment type="subcellular location">
    <subcellularLocation>
        <location evidence="3">Chromosome</location>
    </subcellularLocation>
    <subcellularLocation>
        <location evidence="2 7">Nucleus</location>
    </subcellularLocation>
</comment>
<evidence type="ECO:0000256" key="6">
    <source>
        <dbReference type="ARBA" id="ARBA00023242"/>
    </source>
</evidence>
<comment type="similarity">
    <text evidence="7">Belongs to the histone H1/H5 family.</text>
</comment>
<dbReference type="AlphaFoldDB" id="A0A423TDM1"/>
<dbReference type="GO" id="GO:0031492">
    <property type="term" value="F:nucleosomal DNA binding"/>
    <property type="evidence" value="ECO:0007669"/>
    <property type="project" value="TreeGrafter"/>
</dbReference>
<keyword evidence="4 7" id="KW-0158">Chromosome</keyword>
<dbReference type="PRINTS" id="PR00624">
    <property type="entry name" value="HISTONEH5"/>
</dbReference>
<dbReference type="GO" id="GO:0003690">
    <property type="term" value="F:double-stranded DNA binding"/>
    <property type="evidence" value="ECO:0007669"/>
    <property type="project" value="TreeGrafter"/>
</dbReference>
<evidence type="ECO:0000313" key="11">
    <source>
        <dbReference type="Proteomes" id="UP000283509"/>
    </source>
</evidence>
<reference evidence="10 11" key="1">
    <citation type="submission" date="2018-04" db="EMBL/GenBank/DDBJ databases">
        <authorList>
            <person name="Zhang X."/>
            <person name="Yuan J."/>
            <person name="Li F."/>
            <person name="Xiang J."/>
        </authorList>
    </citation>
    <scope>NUCLEOTIDE SEQUENCE [LARGE SCALE GENOMIC DNA]</scope>
    <source>
        <tissue evidence="10">Muscle</tissue>
    </source>
</reference>
<dbReference type="InterPro" id="IPR005819">
    <property type="entry name" value="H1/H5"/>
</dbReference>
<dbReference type="EMBL" id="QCYY01001877">
    <property type="protein sequence ID" value="ROT74569.1"/>
    <property type="molecule type" value="Genomic_DNA"/>
</dbReference>
<feature type="region of interest" description="Disordered" evidence="8">
    <location>
        <begin position="1"/>
        <end position="48"/>
    </location>
</feature>
<comment type="function">
    <text evidence="1">Histones H1 are necessary for the condensation of nucleosome chains into higher-order structures.</text>
</comment>
<name>A0A423TDM1_PENVA</name>
<feature type="compositionally biased region" description="Low complexity" evidence="8">
    <location>
        <begin position="39"/>
        <end position="48"/>
    </location>
</feature>
<keyword evidence="5 7" id="KW-0238">DNA-binding</keyword>
<accession>A0A423TDM1</accession>
<dbReference type="Proteomes" id="UP000283509">
    <property type="component" value="Unassembled WGS sequence"/>
</dbReference>
<comment type="caution">
    <text evidence="10">The sequence shown here is derived from an EMBL/GenBank/DDBJ whole genome shotgun (WGS) entry which is preliminary data.</text>
</comment>
<feature type="compositionally biased region" description="Acidic residues" evidence="8">
    <location>
        <begin position="309"/>
        <end position="326"/>
    </location>
</feature>
<feature type="domain" description="H15" evidence="9">
    <location>
        <begin position="213"/>
        <end position="287"/>
    </location>
</feature>
<evidence type="ECO:0000313" key="10">
    <source>
        <dbReference type="EMBL" id="ROT74569.1"/>
    </source>
</evidence>
<evidence type="ECO:0000256" key="2">
    <source>
        <dbReference type="ARBA" id="ARBA00004123"/>
    </source>
</evidence>
<reference evidence="10 11" key="2">
    <citation type="submission" date="2019-01" db="EMBL/GenBank/DDBJ databases">
        <title>The decoding of complex shrimp genome reveals the adaptation for benthos swimmer, frequently molting mechanism and breeding impact on genome.</title>
        <authorList>
            <person name="Sun Y."/>
            <person name="Gao Y."/>
            <person name="Yu Y."/>
        </authorList>
    </citation>
    <scope>NUCLEOTIDE SEQUENCE [LARGE SCALE GENOMIC DNA]</scope>
    <source>
        <tissue evidence="10">Muscle</tissue>
    </source>
</reference>
<dbReference type="PANTHER" id="PTHR11467:SF36">
    <property type="entry name" value="HISTONE 24-RELATED"/>
    <property type="match status" value="1"/>
</dbReference>
<feature type="domain" description="H15" evidence="9">
    <location>
        <begin position="135"/>
        <end position="209"/>
    </location>
</feature>
<sequence length="326" mass="35855">MAPVAKPKKAPRTSTGPKKRGRPKGSKNKVAAKGPSKVAKGTTKAAKGNSNPVKFAELVLAAFEALDNRKGTSLQAVKKYLKENNNIDARKKSVYINKVIKNMSDNGIILHVIGKGARGSFKLANSQKFKHGNSSSLKFSKHVLAALEALDNRKGCSLQDIKKYLKENKGVDPKKKAVHINNAIRALTQEGKFRQVVGTGAKGRFRLQKEDVIAPSFSDLVFEAFKALDNRKGSTLQAVRKYLKENNGVDPQKKAVYINKTIRRFLEDGTLQHLIGSGVKGTFKLCKDQPPPRVSHKKTSKKASKEEETPKEEEVIEEDADASEEK</sequence>
<evidence type="ECO:0000259" key="9">
    <source>
        <dbReference type="PROSITE" id="PS51504"/>
    </source>
</evidence>
<dbReference type="PROSITE" id="PS51504">
    <property type="entry name" value="H15"/>
    <property type="match status" value="3"/>
</dbReference>
<dbReference type="GO" id="GO:0006334">
    <property type="term" value="P:nucleosome assembly"/>
    <property type="evidence" value="ECO:0007669"/>
    <property type="project" value="InterPro"/>
</dbReference>
<dbReference type="InterPro" id="IPR005818">
    <property type="entry name" value="Histone_H1/H5_H15"/>
</dbReference>